<dbReference type="AlphaFoldDB" id="A0A382MHB5"/>
<proteinExistence type="predicted"/>
<evidence type="ECO:0008006" key="2">
    <source>
        <dbReference type="Google" id="ProtNLM"/>
    </source>
</evidence>
<protein>
    <recommendedName>
        <fullName evidence="2">N-acetyltransferase domain-containing protein</fullName>
    </recommendedName>
</protein>
<feature type="non-terminal residue" evidence="1">
    <location>
        <position position="1"/>
    </location>
</feature>
<organism evidence="1">
    <name type="scientific">marine metagenome</name>
    <dbReference type="NCBI Taxonomy" id="408172"/>
    <lineage>
        <taxon>unclassified sequences</taxon>
        <taxon>metagenomes</taxon>
        <taxon>ecological metagenomes</taxon>
    </lineage>
</organism>
<accession>A0A382MHB5</accession>
<evidence type="ECO:0000313" key="1">
    <source>
        <dbReference type="EMBL" id="SVC47147.1"/>
    </source>
</evidence>
<reference evidence="1" key="1">
    <citation type="submission" date="2018-05" db="EMBL/GenBank/DDBJ databases">
        <authorList>
            <person name="Lanie J.A."/>
            <person name="Ng W.-L."/>
            <person name="Kazmierczak K.M."/>
            <person name="Andrzejewski T.M."/>
            <person name="Davidsen T.M."/>
            <person name="Wayne K.J."/>
            <person name="Tettelin H."/>
            <person name="Glass J.I."/>
            <person name="Rusch D."/>
            <person name="Podicherti R."/>
            <person name="Tsui H.-C.T."/>
            <person name="Winkler M.E."/>
        </authorList>
    </citation>
    <scope>NUCLEOTIDE SEQUENCE</scope>
</reference>
<sequence>KLIEQLKQISKNEKWGLVRWITRNNNIRAKKVYDRVSNKTNWDVYELSL</sequence>
<name>A0A382MHB5_9ZZZZ</name>
<gene>
    <name evidence="1" type="ORF">METZ01_LOCUS300001</name>
</gene>
<dbReference type="EMBL" id="UINC01093045">
    <property type="protein sequence ID" value="SVC47147.1"/>
    <property type="molecule type" value="Genomic_DNA"/>
</dbReference>